<keyword evidence="2" id="KW-1185">Reference proteome</keyword>
<sequence>MAAGRGGLVVRIGWKRLLEQLCINLHVPPPEFNCSSTAGDRHVASVTVQYRKPEDPKELCVETLTGEPKDSEDEAIDWVSERAIERLQTEWRRLEMHADRAKRRWAEMLRDLKKLGDLIPTMREEGEHRDNPRFQQMLDSFEQLISNAMEQENKDGSGGP</sequence>
<name>A0A5J9TEX9_9POAL</name>
<gene>
    <name evidence="1" type="ORF">EJB05_43252</name>
</gene>
<organism evidence="1 2">
    <name type="scientific">Eragrostis curvula</name>
    <name type="common">weeping love grass</name>
    <dbReference type="NCBI Taxonomy" id="38414"/>
    <lineage>
        <taxon>Eukaryota</taxon>
        <taxon>Viridiplantae</taxon>
        <taxon>Streptophyta</taxon>
        <taxon>Embryophyta</taxon>
        <taxon>Tracheophyta</taxon>
        <taxon>Spermatophyta</taxon>
        <taxon>Magnoliopsida</taxon>
        <taxon>Liliopsida</taxon>
        <taxon>Poales</taxon>
        <taxon>Poaceae</taxon>
        <taxon>PACMAD clade</taxon>
        <taxon>Chloridoideae</taxon>
        <taxon>Eragrostideae</taxon>
        <taxon>Eragrostidinae</taxon>
        <taxon>Eragrostis</taxon>
    </lineage>
</organism>
<feature type="non-terminal residue" evidence="1">
    <location>
        <position position="1"/>
    </location>
</feature>
<dbReference type="EMBL" id="RWGY01000039">
    <property type="protein sequence ID" value="TVU09757.1"/>
    <property type="molecule type" value="Genomic_DNA"/>
</dbReference>
<evidence type="ECO:0000313" key="2">
    <source>
        <dbReference type="Proteomes" id="UP000324897"/>
    </source>
</evidence>
<proteinExistence type="predicted"/>
<reference evidence="1 2" key="1">
    <citation type="journal article" date="2019" name="Sci. Rep.">
        <title>A high-quality genome of Eragrostis curvula grass provides insights into Poaceae evolution and supports new strategies to enhance forage quality.</title>
        <authorList>
            <person name="Carballo J."/>
            <person name="Santos B.A.C.M."/>
            <person name="Zappacosta D."/>
            <person name="Garbus I."/>
            <person name="Selva J.P."/>
            <person name="Gallo C.A."/>
            <person name="Diaz A."/>
            <person name="Albertini E."/>
            <person name="Caccamo M."/>
            <person name="Echenique V."/>
        </authorList>
    </citation>
    <scope>NUCLEOTIDE SEQUENCE [LARGE SCALE GENOMIC DNA]</scope>
    <source>
        <strain evidence="2">cv. Victoria</strain>
        <tissue evidence="1">Leaf</tissue>
    </source>
</reference>
<dbReference type="Proteomes" id="UP000324897">
    <property type="component" value="Chromosome 3"/>
</dbReference>
<accession>A0A5J9TEX9</accession>
<dbReference type="Gramene" id="TVU09757">
    <property type="protein sequence ID" value="TVU09757"/>
    <property type="gene ID" value="EJB05_43252"/>
</dbReference>
<evidence type="ECO:0000313" key="1">
    <source>
        <dbReference type="EMBL" id="TVU09757.1"/>
    </source>
</evidence>
<comment type="caution">
    <text evidence="1">The sequence shown here is derived from an EMBL/GenBank/DDBJ whole genome shotgun (WGS) entry which is preliminary data.</text>
</comment>
<protein>
    <submittedName>
        <fullName evidence="1">Uncharacterized protein</fullName>
    </submittedName>
</protein>
<dbReference type="AlphaFoldDB" id="A0A5J9TEX9"/>